<keyword evidence="4" id="KW-1185">Reference proteome</keyword>
<comment type="caution">
    <text evidence="3">The sequence shown here is derived from an EMBL/GenBank/DDBJ whole genome shotgun (WGS) entry which is preliminary data.</text>
</comment>
<organism evidence="3 4">
    <name type="scientific">Cudoniella acicularis</name>
    <dbReference type="NCBI Taxonomy" id="354080"/>
    <lineage>
        <taxon>Eukaryota</taxon>
        <taxon>Fungi</taxon>
        <taxon>Dikarya</taxon>
        <taxon>Ascomycota</taxon>
        <taxon>Pezizomycotina</taxon>
        <taxon>Leotiomycetes</taxon>
        <taxon>Helotiales</taxon>
        <taxon>Tricladiaceae</taxon>
        <taxon>Cudoniella</taxon>
    </lineage>
</organism>
<dbReference type="EMBL" id="JAAMPI010000181">
    <property type="protein sequence ID" value="KAF4634495.1"/>
    <property type="molecule type" value="Genomic_DNA"/>
</dbReference>
<sequence>MRRSPECALSPACIDAFVSHLHQIFPDYPNDPLQCQQRADHTARHEALILGAFESAAGSRAESTNYAESTRPEPAPTAGAAKCPGSKGTSGAAKSSSSAGTSVESAEPANRETIFKYRNALRTIVGLKEKVEQLEGTLEELGGFEQEKEQLKERVQELEVKQEKEQLEERVVELEVVEEEKNQLEEKVEGCQTANPFMLFRNVSDSSKTTRQTPSTFSITVGMERYTKNGMIFTGQHKCRHLLYFPKTYIYRTSDSKWPKMPANLFQSLFEISKSDAILIHDCCASADTRVMQHSLFCGVTDLIATCGFYATAPSQKLLLTSLNLLLSSKNLSLFRGYSKASSPD</sequence>
<evidence type="ECO:0000313" key="3">
    <source>
        <dbReference type="EMBL" id="KAF4634495.1"/>
    </source>
</evidence>
<gene>
    <name evidence="3" type="ORF">G7Y89_g3621</name>
</gene>
<evidence type="ECO:0000313" key="4">
    <source>
        <dbReference type="Proteomes" id="UP000566819"/>
    </source>
</evidence>
<dbReference type="CDD" id="cd14686">
    <property type="entry name" value="bZIP"/>
    <property type="match status" value="1"/>
</dbReference>
<evidence type="ECO:0000256" key="1">
    <source>
        <dbReference type="SAM" id="Coils"/>
    </source>
</evidence>
<feature type="region of interest" description="Disordered" evidence="2">
    <location>
        <begin position="59"/>
        <end position="108"/>
    </location>
</feature>
<dbReference type="OrthoDB" id="4760831at2759"/>
<protein>
    <submittedName>
        <fullName evidence="3">Uncharacterized protein</fullName>
    </submittedName>
</protein>
<name>A0A8H4RT20_9HELO</name>
<proteinExistence type="predicted"/>
<feature type="compositionally biased region" description="Low complexity" evidence="2">
    <location>
        <begin position="85"/>
        <end position="107"/>
    </location>
</feature>
<accession>A0A8H4RT20</accession>
<keyword evidence="1" id="KW-0175">Coiled coil</keyword>
<dbReference type="Proteomes" id="UP000566819">
    <property type="component" value="Unassembled WGS sequence"/>
</dbReference>
<evidence type="ECO:0000256" key="2">
    <source>
        <dbReference type="SAM" id="MobiDB-lite"/>
    </source>
</evidence>
<feature type="coiled-coil region" evidence="1">
    <location>
        <begin position="117"/>
        <end position="194"/>
    </location>
</feature>
<reference evidence="3 4" key="1">
    <citation type="submission" date="2020-03" db="EMBL/GenBank/DDBJ databases">
        <title>Draft Genome Sequence of Cudoniella acicularis.</title>
        <authorList>
            <person name="Buettner E."/>
            <person name="Kellner H."/>
        </authorList>
    </citation>
    <scope>NUCLEOTIDE SEQUENCE [LARGE SCALE GENOMIC DNA]</scope>
    <source>
        <strain evidence="3 4">DSM 108380</strain>
    </source>
</reference>
<dbReference type="AlphaFoldDB" id="A0A8H4RT20"/>